<keyword evidence="2" id="KW-1185">Reference proteome</keyword>
<dbReference type="AlphaFoldDB" id="A0A2T4CFT9"/>
<protein>
    <submittedName>
        <fullName evidence="1">Uncharacterized protein</fullName>
    </submittedName>
</protein>
<dbReference type="Proteomes" id="UP000240760">
    <property type="component" value="Unassembled WGS sequence"/>
</dbReference>
<sequence>MNDNPPNVMPRISSDSRTSLQQLQLDEANAEFHEAKIQFNLSGCPKKMLLDLQWRLASMSVPSGCKVCSADETVEHVEKAILFIILPEKVQYPSLRPMADPVRGGHSHVLHFDSGSIPTFVPPWIPRSIWRL</sequence>
<dbReference type="OrthoDB" id="10432990at2759"/>
<reference evidence="1 2" key="1">
    <citation type="submission" date="2016-07" db="EMBL/GenBank/DDBJ databases">
        <title>Multiple horizontal gene transfer events from other fungi enriched the ability of initially mycotrophic Trichoderma (Ascomycota) to feed on dead plant biomass.</title>
        <authorList>
            <consortium name="DOE Joint Genome Institute"/>
            <person name="Aerts A."/>
            <person name="Atanasova L."/>
            <person name="Chenthamara K."/>
            <person name="Zhang J."/>
            <person name="Grujic M."/>
            <person name="Henrissat B."/>
            <person name="Kuo A."/>
            <person name="Salamov A."/>
            <person name="Lipzen A."/>
            <person name="Labutti K."/>
            <person name="Barry K."/>
            <person name="Miao Y."/>
            <person name="Rahimi M.J."/>
            <person name="Shen Q."/>
            <person name="Grigoriev I.V."/>
            <person name="Kubicek C.P."/>
            <person name="Druzhinina I.S."/>
        </authorList>
    </citation>
    <scope>NUCLEOTIDE SEQUENCE [LARGE SCALE GENOMIC DNA]</scope>
    <source>
        <strain evidence="1 2">ATCC 18648</strain>
    </source>
</reference>
<name>A0A2T4CFT9_TRILO</name>
<gene>
    <name evidence="1" type="ORF">M440DRAFT_1419014</name>
</gene>
<proteinExistence type="predicted"/>
<evidence type="ECO:0000313" key="2">
    <source>
        <dbReference type="Proteomes" id="UP000240760"/>
    </source>
</evidence>
<dbReference type="EMBL" id="KZ679127">
    <property type="protein sequence ID" value="PTB80431.1"/>
    <property type="molecule type" value="Genomic_DNA"/>
</dbReference>
<organism evidence="1 2">
    <name type="scientific">Trichoderma longibrachiatum ATCC 18648</name>
    <dbReference type="NCBI Taxonomy" id="983965"/>
    <lineage>
        <taxon>Eukaryota</taxon>
        <taxon>Fungi</taxon>
        <taxon>Dikarya</taxon>
        <taxon>Ascomycota</taxon>
        <taxon>Pezizomycotina</taxon>
        <taxon>Sordariomycetes</taxon>
        <taxon>Hypocreomycetidae</taxon>
        <taxon>Hypocreales</taxon>
        <taxon>Hypocreaceae</taxon>
        <taxon>Trichoderma</taxon>
    </lineage>
</organism>
<accession>A0A2T4CFT9</accession>
<evidence type="ECO:0000313" key="1">
    <source>
        <dbReference type="EMBL" id="PTB80431.1"/>
    </source>
</evidence>